<evidence type="ECO:0000256" key="2">
    <source>
        <dbReference type="ARBA" id="ARBA00022490"/>
    </source>
</evidence>
<dbReference type="EC" id="4.1.2.4" evidence="7"/>
<dbReference type="EMBL" id="CP046640">
    <property type="protein sequence ID" value="QTL97978.1"/>
    <property type="molecule type" value="Genomic_DNA"/>
</dbReference>
<dbReference type="HAMAP" id="MF_00114">
    <property type="entry name" value="DeoC_type1"/>
    <property type="match status" value="1"/>
</dbReference>
<accession>A0A8A7KE98</accession>
<dbReference type="Pfam" id="PF01791">
    <property type="entry name" value="DeoC"/>
    <property type="match status" value="1"/>
</dbReference>
<dbReference type="GO" id="GO:0006018">
    <property type="term" value="P:2-deoxyribose 1-phosphate catabolic process"/>
    <property type="evidence" value="ECO:0007669"/>
    <property type="project" value="UniProtKB-UniRule"/>
</dbReference>
<feature type="active site" description="Schiff-base intermediate with acetaldehyde" evidence="7">
    <location>
        <position position="162"/>
    </location>
</feature>
<dbReference type="PANTHER" id="PTHR10889">
    <property type="entry name" value="DEOXYRIBOSE-PHOSPHATE ALDOLASE"/>
    <property type="match status" value="1"/>
</dbReference>
<dbReference type="AlphaFoldDB" id="A0A8A7KE98"/>
<dbReference type="GO" id="GO:0009264">
    <property type="term" value="P:deoxyribonucleotide catabolic process"/>
    <property type="evidence" value="ECO:0007669"/>
    <property type="project" value="UniProtKB-UniRule"/>
</dbReference>
<dbReference type="PANTHER" id="PTHR10889:SF1">
    <property type="entry name" value="DEOXYRIBOSE-PHOSPHATE ALDOLASE"/>
    <property type="match status" value="1"/>
</dbReference>
<evidence type="ECO:0000256" key="4">
    <source>
        <dbReference type="ARBA" id="ARBA00023270"/>
    </source>
</evidence>
<evidence type="ECO:0000313" key="8">
    <source>
        <dbReference type="EMBL" id="QTL97978.1"/>
    </source>
</evidence>
<evidence type="ECO:0000256" key="3">
    <source>
        <dbReference type="ARBA" id="ARBA00023239"/>
    </source>
</evidence>
<comment type="pathway">
    <text evidence="7">Carbohydrate degradation; 2-deoxy-D-ribose 1-phosphate degradation; D-glyceraldehyde 3-phosphate and acetaldehyde from 2-deoxy-alpha-D-ribose 1-phosphate: step 2/2.</text>
</comment>
<organism evidence="8 9">
    <name type="scientific">Iocasia fonsfrigidae</name>
    <dbReference type="NCBI Taxonomy" id="2682810"/>
    <lineage>
        <taxon>Bacteria</taxon>
        <taxon>Bacillati</taxon>
        <taxon>Bacillota</taxon>
        <taxon>Clostridia</taxon>
        <taxon>Halanaerobiales</taxon>
        <taxon>Halanaerobiaceae</taxon>
        <taxon>Iocasia</taxon>
    </lineage>
</organism>
<protein>
    <recommendedName>
        <fullName evidence="7">Deoxyribose-phosphate aldolase</fullName>
        <shortName evidence="7">DERA</shortName>
        <ecNumber evidence="7">4.1.2.4</ecNumber>
    </recommendedName>
    <alternativeName>
        <fullName evidence="7">2-deoxy-D-ribose 5-phosphate aldolase</fullName>
    </alternativeName>
    <alternativeName>
        <fullName evidence="7">Phosphodeoxyriboaldolase</fullName>
        <shortName evidence="7">Deoxyriboaldolase</shortName>
    </alternativeName>
</protein>
<name>A0A8A7KE98_9FIRM</name>
<dbReference type="InterPro" id="IPR011343">
    <property type="entry name" value="DeoC"/>
</dbReference>
<dbReference type="GO" id="GO:0005737">
    <property type="term" value="C:cytoplasm"/>
    <property type="evidence" value="ECO:0007669"/>
    <property type="project" value="UniProtKB-SubCell"/>
</dbReference>
<proteinExistence type="inferred from homology"/>
<evidence type="ECO:0000256" key="5">
    <source>
        <dbReference type="ARBA" id="ARBA00048791"/>
    </source>
</evidence>
<dbReference type="Proteomes" id="UP000665020">
    <property type="component" value="Chromosome"/>
</dbReference>
<comment type="similarity">
    <text evidence="1 7">Belongs to the DeoC/FbaB aldolase family. DeoC type 1 subfamily.</text>
</comment>
<sequence>MAIKPRDMAKMIDHTLLKPTATVEDIKNLCEEAEEYEFASVCVNPIFVPLANKLLTDSSVKVATVVGFPLGANTSETKAFETRNAIKNGSQEIDMVINMGAFKSGAYDLVQADIKAVVDATKTAGVSSDIIVKVILETCYLSDDEVVQACKIAKEAGADFVKTSTGFGTAGATVEDVSLMRKTVGREIGVKASGGIKNYDLALDMLDAGANRIGASSGVAIVTGLGTAEEEKQ</sequence>
<evidence type="ECO:0000256" key="1">
    <source>
        <dbReference type="ARBA" id="ARBA00010936"/>
    </source>
</evidence>
<feature type="active site" description="Proton donor/acceptor" evidence="7">
    <location>
        <position position="94"/>
    </location>
</feature>
<dbReference type="InterPro" id="IPR013785">
    <property type="entry name" value="Aldolase_TIM"/>
</dbReference>
<comment type="catalytic activity">
    <reaction evidence="5 7">
        <text>2-deoxy-D-ribose 5-phosphate = D-glyceraldehyde 3-phosphate + acetaldehyde</text>
        <dbReference type="Rhea" id="RHEA:12821"/>
        <dbReference type="ChEBI" id="CHEBI:15343"/>
        <dbReference type="ChEBI" id="CHEBI:59776"/>
        <dbReference type="ChEBI" id="CHEBI:62877"/>
        <dbReference type="EC" id="4.1.2.4"/>
    </reaction>
</comment>
<keyword evidence="4 7" id="KW-0704">Schiff base</keyword>
<comment type="function">
    <text evidence="6 7">Catalyzes a reversible aldol reaction between acetaldehyde and D-glyceraldehyde 3-phosphate to generate 2-deoxy-D-ribose 5-phosphate.</text>
</comment>
<dbReference type="KEGG" id="ifn:GM661_08290"/>
<dbReference type="UniPathway" id="UPA00002">
    <property type="reaction ID" value="UER00468"/>
</dbReference>
<keyword evidence="2 7" id="KW-0963">Cytoplasm</keyword>
<evidence type="ECO:0000313" key="9">
    <source>
        <dbReference type="Proteomes" id="UP000665020"/>
    </source>
</evidence>
<evidence type="ECO:0000256" key="7">
    <source>
        <dbReference type="HAMAP-Rule" id="MF_00114"/>
    </source>
</evidence>
<dbReference type="PIRSF" id="PIRSF001357">
    <property type="entry name" value="DeoC"/>
    <property type="match status" value="1"/>
</dbReference>
<dbReference type="SUPFAM" id="SSF51569">
    <property type="entry name" value="Aldolase"/>
    <property type="match status" value="1"/>
</dbReference>
<dbReference type="GO" id="GO:0016052">
    <property type="term" value="P:carbohydrate catabolic process"/>
    <property type="evidence" value="ECO:0007669"/>
    <property type="project" value="TreeGrafter"/>
</dbReference>
<dbReference type="InterPro" id="IPR028581">
    <property type="entry name" value="DeoC_typeI"/>
</dbReference>
<dbReference type="Gene3D" id="3.20.20.70">
    <property type="entry name" value="Aldolase class I"/>
    <property type="match status" value="1"/>
</dbReference>
<dbReference type="FunFam" id="3.20.20.70:FF:000044">
    <property type="entry name" value="Deoxyribose-phosphate aldolase"/>
    <property type="match status" value="1"/>
</dbReference>
<evidence type="ECO:0000256" key="6">
    <source>
        <dbReference type="ARBA" id="ARBA00056337"/>
    </source>
</evidence>
<dbReference type="CDD" id="cd00959">
    <property type="entry name" value="DeoC"/>
    <property type="match status" value="1"/>
</dbReference>
<dbReference type="SMART" id="SM01133">
    <property type="entry name" value="DeoC"/>
    <property type="match status" value="1"/>
</dbReference>
<dbReference type="GO" id="GO:0004139">
    <property type="term" value="F:deoxyribose-phosphate aldolase activity"/>
    <property type="evidence" value="ECO:0007669"/>
    <property type="project" value="UniProtKB-UniRule"/>
</dbReference>
<gene>
    <name evidence="7 8" type="primary">deoC</name>
    <name evidence="8" type="ORF">GM661_08290</name>
</gene>
<comment type="subcellular location">
    <subcellularLocation>
        <location evidence="7">Cytoplasm</location>
    </subcellularLocation>
</comment>
<keyword evidence="3 7" id="KW-0456">Lyase</keyword>
<keyword evidence="9" id="KW-1185">Reference proteome</keyword>
<reference evidence="8" key="1">
    <citation type="submission" date="2019-12" db="EMBL/GenBank/DDBJ databases">
        <authorList>
            <person name="zhang j."/>
            <person name="sun C.M."/>
        </authorList>
    </citation>
    <scope>NUCLEOTIDE SEQUENCE</scope>
    <source>
        <strain evidence="8">NS-1</strain>
    </source>
</reference>
<feature type="active site" description="Proton donor/acceptor" evidence="7">
    <location>
        <position position="191"/>
    </location>
</feature>
<dbReference type="RefSeq" id="WP_230869582.1">
    <property type="nucleotide sequence ID" value="NZ_CP046640.1"/>
</dbReference>
<dbReference type="InterPro" id="IPR002915">
    <property type="entry name" value="DeoC/FbaB/LacD_aldolase"/>
</dbReference>
<dbReference type="NCBIfam" id="TIGR00126">
    <property type="entry name" value="deoC"/>
    <property type="match status" value="1"/>
</dbReference>